<feature type="compositionally biased region" description="Pro residues" evidence="8">
    <location>
        <begin position="39"/>
        <end position="50"/>
    </location>
</feature>
<feature type="binding site" evidence="6">
    <location>
        <position position="233"/>
    </location>
    <ligand>
        <name>a divalent metal cation</name>
        <dbReference type="ChEBI" id="CHEBI:60240"/>
        <label>2</label>
        <note>catalytic</note>
    </ligand>
</feature>
<dbReference type="Pfam" id="PF00557">
    <property type="entry name" value="Peptidase_M24"/>
    <property type="match status" value="1"/>
</dbReference>
<proteinExistence type="inferred from homology"/>
<keyword evidence="11" id="KW-1185">Reference proteome</keyword>
<feature type="binding site" evidence="6">
    <location>
        <position position="142"/>
    </location>
    <ligand>
        <name>substrate</name>
    </ligand>
</feature>
<comment type="function">
    <text evidence="1 6">Removes the N-terminal methionine from nascent proteins. The N-terminal methionine is often cleaved when the second residue in the primary sequence is small and uncharged (Met-Ala-, Cys, Gly, Pro, Ser, Thr, or Val). Requires deformylation of the N(alpha)-formylated initiator methionine before it can be hydrolyzed.</text>
</comment>
<dbReference type="InterPro" id="IPR001714">
    <property type="entry name" value="Pept_M24_MAP"/>
</dbReference>
<organism evidence="10 11">
    <name type="scientific">Micrococcus endophyticus</name>
    <dbReference type="NCBI Taxonomy" id="455343"/>
    <lineage>
        <taxon>Bacteria</taxon>
        <taxon>Bacillati</taxon>
        <taxon>Actinomycetota</taxon>
        <taxon>Actinomycetes</taxon>
        <taxon>Micrococcales</taxon>
        <taxon>Micrococcaceae</taxon>
        <taxon>Micrococcus</taxon>
    </lineage>
</organism>
<comment type="caution">
    <text evidence="10">The sequence shown here is derived from an EMBL/GenBank/DDBJ whole genome shotgun (WGS) entry which is preliminary data.</text>
</comment>
<gene>
    <name evidence="6" type="primary">map</name>
    <name evidence="10" type="ORF">HDA33_000516</name>
</gene>
<dbReference type="GO" id="GO:0006508">
    <property type="term" value="P:proteolysis"/>
    <property type="evidence" value="ECO:0007669"/>
    <property type="project" value="UniProtKB-KW"/>
</dbReference>
<evidence type="ECO:0000313" key="11">
    <source>
        <dbReference type="Proteomes" id="UP000567246"/>
    </source>
</evidence>
<evidence type="ECO:0000256" key="8">
    <source>
        <dbReference type="SAM" id="MobiDB-lite"/>
    </source>
</evidence>
<dbReference type="GO" id="GO:0005829">
    <property type="term" value="C:cytosol"/>
    <property type="evidence" value="ECO:0007669"/>
    <property type="project" value="TreeGrafter"/>
</dbReference>
<comment type="catalytic activity">
    <reaction evidence="6 7">
        <text>Release of N-terminal amino acids, preferentially methionine, from peptides and arylamides.</text>
        <dbReference type="EC" id="3.4.11.18"/>
    </reaction>
</comment>
<evidence type="ECO:0000259" key="9">
    <source>
        <dbReference type="Pfam" id="PF00557"/>
    </source>
</evidence>
<feature type="binding site" evidence="6">
    <location>
        <position position="298"/>
    </location>
    <ligand>
        <name>a divalent metal cation</name>
        <dbReference type="ChEBI" id="CHEBI:60240"/>
        <label>2</label>
        <note>catalytic</note>
    </ligand>
</feature>
<keyword evidence="4 6" id="KW-0479">Metal-binding</keyword>
<name>A0A7W9N0D9_9MICC</name>
<protein>
    <recommendedName>
        <fullName evidence="6 7">Methionine aminopeptidase</fullName>
        <shortName evidence="6">MAP</shortName>
        <shortName evidence="6">MetAP</shortName>
        <ecNumber evidence="6 7">3.4.11.18</ecNumber>
    </recommendedName>
    <alternativeName>
        <fullName evidence="6">Peptidase M</fullName>
    </alternativeName>
</protein>
<dbReference type="CDD" id="cd01086">
    <property type="entry name" value="MetAP1"/>
    <property type="match status" value="1"/>
</dbReference>
<evidence type="ECO:0000313" key="10">
    <source>
        <dbReference type="EMBL" id="MBB5847952.1"/>
    </source>
</evidence>
<dbReference type="InterPro" id="IPR036005">
    <property type="entry name" value="Creatinase/aminopeptidase-like"/>
</dbReference>
<sequence length="314" mass="33947">MSHRQSTASPSSHNGPRPEGPAAPQPGSLAPVGTLTPGAPSPAPPVPASIPRPEYVGRATADEGNASDVYDAAGIERIRAAGRLAARAMEHTAAYIRPGVTTDELDRIAHAYLVEHGAYPSCLGYRGFPRSICTSINEVICHGIPDGTVLEDGDIVNLDITAYLDGVHGDHNRTYLVGDVDEESRLLVERTEEALRRGIRAVKPGRQVNVIGRAIESYAKRFGYGVVRDFIGHGVGVDFHSGLVIPHYDAAPAHDRLLEPGMVFTIEPMLTLGTIDWDQWDDGWTVVTRDRRRTAQFEHTLVVTDDGAEILTLP</sequence>
<feature type="binding site" evidence="6">
    <location>
        <position position="170"/>
    </location>
    <ligand>
        <name>a divalent metal cation</name>
        <dbReference type="ChEBI" id="CHEBI:60240"/>
        <label>1</label>
    </ligand>
</feature>
<evidence type="ECO:0000256" key="7">
    <source>
        <dbReference type="RuleBase" id="RU003653"/>
    </source>
</evidence>
<evidence type="ECO:0000256" key="5">
    <source>
        <dbReference type="ARBA" id="ARBA00022801"/>
    </source>
</evidence>
<evidence type="ECO:0000256" key="1">
    <source>
        <dbReference type="ARBA" id="ARBA00002521"/>
    </source>
</evidence>
<feature type="binding site" evidence="6">
    <location>
        <position position="298"/>
    </location>
    <ligand>
        <name>a divalent metal cation</name>
        <dbReference type="ChEBI" id="CHEBI:60240"/>
        <label>1</label>
    </ligand>
</feature>
<comment type="cofactor">
    <cofactor evidence="6">
        <name>Co(2+)</name>
        <dbReference type="ChEBI" id="CHEBI:48828"/>
    </cofactor>
    <cofactor evidence="6">
        <name>Zn(2+)</name>
        <dbReference type="ChEBI" id="CHEBI:29105"/>
    </cofactor>
    <cofactor evidence="6">
        <name>Mn(2+)</name>
        <dbReference type="ChEBI" id="CHEBI:29035"/>
    </cofactor>
    <cofactor evidence="6">
        <name>Fe(2+)</name>
        <dbReference type="ChEBI" id="CHEBI:29033"/>
    </cofactor>
    <text evidence="6">Binds 2 divalent metal cations per subunit. Has a high-affinity and a low affinity metal-binding site. The true nature of the physiological cofactor is under debate. The enzyme is active with cobalt, zinc, manganese or divalent iron ions. Most likely, methionine aminopeptidases function as mononuclear Fe(2+)-metalloproteases under physiological conditions, and the catalytically relevant metal-binding site has been assigned to the histidine-containing high-affinity site.</text>
</comment>
<evidence type="ECO:0000256" key="6">
    <source>
        <dbReference type="HAMAP-Rule" id="MF_01974"/>
    </source>
</evidence>
<dbReference type="GO" id="GO:0004239">
    <property type="term" value="F:initiator methionyl aminopeptidase activity"/>
    <property type="evidence" value="ECO:0007669"/>
    <property type="project" value="UniProtKB-UniRule"/>
</dbReference>
<accession>A0A7W9N0D9</accession>
<evidence type="ECO:0000256" key="2">
    <source>
        <dbReference type="ARBA" id="ARBA00022438"/>
    </source>
</evidence>
<dbReference type="EC" id="3.4.11.18" evidence="6 7"/>
<dbReference type="SUPFAM" id="SSF55920">
    <property type="entry name" value="Creatinase/aminopeptidase"/>
    <property type="match status" value="1"/>
</dbReference>
<keyword evidence="3 6" id="KW-0645">Protease</keyword>
<dbReference type="EMBL" id="JACHMW010000001">
    <property type="protein sequence ID" value="MBB5847952.1"/>
    <property type="molecule type" value="Genomic_DNA"/>
</dbReference>
<comment type="similarity">
    <text evidence="6">Belongs to the peptidase M24A family. Methionine aminopeptidase type 1 subfamily.</text>
</comment>
<feature type="compositionally biased region" description="Polar residues" evidence="8">
    <location>
        <begin position="1"/>
        <end position="14"/>
    </location>
</feature>
<dbReference type="PROSITE" id="PS00680">
    <property type="entry name" value="MAP_1"/>
    <property type="match status" value="1"/>
</dbReference>
<dbReference type="AlphaFoldDB" id="A0A7W9N0D9"/>
<dbReference type="PRINTS" id="PR00599">
    <property type="entry name" value="MAPEPTIDASE"/>
</dbReference>
<comment type="subunit">
    <text evidence="6">Monomer.</text>
</comment>
<dbReference type="GO" id="GO:0046872">
    <property type="term" value="F:metal ion binding"/>
    <property type="evidence" value="ECO:0007669"/>
    <property type="project" value="UniProtKB-UniRule"/>
</dbReference>
<dbReference type="HAMAP" id="MF_01974">
    <property type="entry name" value="MetAP_1"/>
    <property type="match status" value="1"/>
</dbReference>
<keyword evidence="5 6" id="KW-0378">Hydrolase</keyword>
<dbReference type="RefSeq" id="WP_184170597.1">
    <property type="nucleotide sequence ID" value="NZ_BAABAG010000005.1"/>
</dbReference>
<feature type="region of interest" description="Disordered" evidence="8">
    <location>
        <begin position="1"/>
        <end position="53"/>
    </location>
</feature>
<dbReference type="PANTHER" id="PTHR43330">
    <property type="entry name" value="METHIONINE AMINOPEPTIDASE"/>
    <property type="match status" value="1"/>
</dbReference>
<dbReference type="Gene3D" id="3.90.230.10">
    <property type="entry name" value="Creatinase/methionine aminopeptidase superfamily"/>
    <property type="match status" value="1"/>
</dbReference>
<feature type="binding site" evidence="6">
    <location>
        <position position="240"/>
    </location>
    <ligand>
        <name>substrate</name>
    </ligand>
</feature>
<reference evidence="10 11" key="1">
    <citation type="submission" date="2020-08" db="EMBL/GenBank/DDBJ databases">
        <title>Sequencing the genomes of 1000 actinobacteria strains.</title>
        <authorList>
            <person name="Klenk H.-P."/>
        </authorList>
    </citation>
    <scope>NUCLEOTIDE SEQUENCE [LARGE SCALE GENOMIC DNA]</scope>
    <source>
        <strain evidence="10 11">DSM 17945</strain>
    </source>
</reference>
<dbReference type="NCBIfam" id="TIGR00500">
    <property type="entry name" value="met_pdase_I"/>
    <property type="match status" value="1"/>
</dbReference>
<feature type="domain" description="Peptidase M24" evidence="9">
    <location>
        <begin position="76"/>
        <end position="305"/>
    </location>
</feature>
<feature type="binding site" evidence="6">
    <location>
        <position position="170"/>
    </location>
    <ligand>
        <name>a divalent metal cation</name>
        <dbReference type="ChEBI" id="CHEBI:60240"/>
        <label>2</label>
        <note>catalytic</note>
    </ligand>
</feature>
<evidence type="ECO:0000256" key="3">
    <source>
        <dbReference type="ARBA" id="ARBA00022670"/>
    </source>
</evidence>
<feature type="binding site" evidence="6">
    <location>
        <position position="267"/>
    </location>
    <ligand>
        <name>a divalent metal cation</name>
        <dbReference type="ChEBI" id="CHEBI:60240"/>
        <label>2</label>
        <note>catalytic</note>
    </ligand>
</feature>
<dbReference type="PANTHER" id="PTHR43330:SF16">
    <property type="entry name" value="METHIONINE AMINOPEPTIDASE 2"/>
    <property type="match status" value="1"/>
</dbReference>
<feature type="binding site" evidence="6">
    <location>
        <position position="159"/>
    </location>
    <ligand>
        <name>a divalent metal cation</name>
        <dbReference type="ChEBI" id="CHEBI:60240"/>
        <label>1</label>
    </ligand>
</feature>
<evidence type="ECO:0000256" key="4">
    <source>
        <dbReference type="ARBA" id="ARBA00022723"/>
    </source>
</evidence>
<dbReference type="InterPro" id="IPR000994">
    <property type="entry name" value="Pept_M24"/>
</dbReference>
<dbReference type="InterPro" id="IPR002467">
    <property type="entry name" value="Pept_M24A_MAP1"/>
</dbReference>
<dbReference type="Proteomes" id="UP000567246">
    <property type="component" value="Unassembled WGS sequence"/>
</dbReference>
<keyword evidence="2 6" id="KW-0031">Aminopeptidase</keyword>
<dbReference type="GO" id="GO:0070006">
    <property type="term" value="F:metalloaminopeptidase activity"/>
    <property type="evidence" value="ECO:0007669"/>
    <property type="project" value="UniProtKB-UniRule"/>
</dbReference>